<keyword evidence="1" id="KW-0812">Transmembrane</keyword>
<organism evidence="2 3">
    <name type="scientific">Kineococcus rhizosphaerae</name>
    <dbReference type="NCBI Taxonomy" id="559628"/>
    <lineage>
        <taxon>Bacteria</taxon>
        <taxon>Bacillati</taxon>
        <taxon>Actinomycetota</taxon>
        <taxon>Actinomycetes</taxon>
        <taxon>Kineosporiales</taxon>
        <taxon>Kineosporiaceae</taxon>
        <taxon>Kineococcus</taxon>
    </lineage>
</organism>
<reference evidence="2 3" key="1">
    <citation type="submission" date="2018-03" db="EMBL/GenBank/DDBJ databases">
        <title>Genomic Encyclopedia of Archaeal and Bacterial Type Strains, Phase II (KMG-II): from individual species to whole genera.</title>
        <authorList>
            <person name="Goeker M."/>
        </authorList>
    </citation>
    <scope>NUCLEOTIDE SEQUENCE [LARGE SCALE GENOMIC DNA]</scope>
    <source>
        <strain evidence="2 3">DSM 19711</strain>
    </source>
</reference>
<keyword evidence="3" id="KW-1185">Reference proteome</keyword>
<keyword evidence="1" id="KW-1133">Transmembrane helix</keyword>
<dbReference type="Proteomes" id="UP000238083">
    <property type="component" value="Unassembled WGS sequence"/>
</dbReference>
<evidence type="ECO:0000256" key="1">
    <source>
        <dbReference type="SAM" id="Phobius"/>
    </source>
</evidence>
<name>A0A2T0R9Q6_9ACTN</name>
<dbReference type="AlphaFoldDB" id="A0A2T0R9Q6"/>
<evidence type="ECO:0000313" key="2">
    <source>
        <dbReference type="EMBL" id="PRY17902.1"/>
    </source>
</evidence>
<gene>
    <name evidence="2" type="ORF">CLV37_101144</name>
</gene>
<comment type="caution">
    <text evidence="2">The sequence shown here is derived from an EMBL/GenBank/DDBJ whole genome shotgun (WGS) entry which is preliminary data.</text>
</comment>
<proteinExistence type="predicted"/>
<keyword evidence="1" id="KW-0472">Membrane</keyword>
<protein>
    <submittedName>
        <fullName evidence="2">Uncharacterized protein</fullName>
    </submittedName>
</protein>
<accession>A0A2T0R9Q6</accession>
<evidence type="ECO:0000313" key="3">
    <source>
        <dbReference type="Proteomes" id="UP000238083"/>
    </source>
</evidence>
<feature type="transmembrane region" description="Helical" evidence="1">
    <location>
        <begin position="24"/>
        <end position="48"/>
    </location>
</feature>
<dbReference type="EMBL" id="PVZF01000001">
    <property type="protein sequence ID" value="PRY17902.1"/>
    <property type="molecule type" value="Genomic_DNA"/>
</dbReference>
<sequence length="216" mass="22005">MVPVTDQHLDAPPTPTPPRAGGTWLGWVAAVVGIGAVAVLVYVASLLIGSARDSRAVAEAQKHLPAVGSYALTGSGLTQDPSGQWSLTATSAEVSDDEVRVHLTWTNTTGQARQWACPGPVELTRWQSASVRVEGAGAAGSGNHCTRDAPKAQEVAPGASVQDWEAFPRDGAWGAGATTLTAQVAQDSGDGDYAAAGQDPDVTFTVDLGSAAFTAG</sequence>